<feature type="domain" description="MADS-box" evidence="7">
    <location>
        <begin position="32"/>
        <end position="92"/>
    </location>
</feature>
<comment type="caution">
    <text evidence="8">The sequence shown here is derived from an EMBL/GenBank/DDBJ whole genome shotgun (WGS) entry which is preliminary data.</text>
</comment>
<evidence type="ECO:0000256" key="3">
    <source>
        <dbReference type="ARBA" id="ARBA00023125"/>
    </source>
</evidence>
<dbReference type="PRINTS" id="PR00404">
    <property type="entry name" value="MADSDOMAIN"/>
</dbReference>
<dbReference type="GO" id="GO:0000981">
    <property type="term" value="F:DNA-binding transcription factor activity, RNA polymerase II-specific"/>
    <property type="evidence" value="ECO:0007669"/>
    <property type="project" value="TreeGrafter"/>
</dbReference>
<dbReference type="GO" id="GO:0000978">
    <property type="term" value="F:RNA polymerase II cis-regulatory region sequence-specific DNA binding"/>
    <property type="evidence" value="ECO:0007669"/>
    <property type="project" value="TreeGrafter"/>
</dbReference>
<comment type="subcellular location">
    <subcellularLocation>
        <location evidence="1">Nucleus</location>
    </subcellularLocation>
</comment>
<keyword evidence="6" id="KW-0175">Coiled coil</keyword>
<sequence>MVPQPCFLCVSYPCLPRGFRLPAYPAMAKKSRGRQKIPIKKMKNEVNLQVTFSKRRCGLFKKASEICTLCGVEMAIVVFSPGNKCYGFGHSSLQGIIDRYQAGSTDNTAADQQRAVNHGTLSYMDMQRKAINEQLNLKLDHMEIELNTEKKLREDADDELKGARIQSQWKAIGGCDHAELARLHAKVEEFRRRLRKEAERRMLMQNASTQPVQPFFCGAVPGAGGRALPMPLYKHMISSNNNNIGHLDAGESTIPHTLHNYSYIGGGGCC</sequence>
<dbReference type="CDD" id="cd00265">
    <property type="entry name" value="MADS_MEF2_like"/>
    <property type="match status" value="1"/>
</dbReference>
<keyword evidence="3" id="KW-0238">DNA-binding</keyword>
<dbReference type="SUPFAM" id="SSF55455">
    <property type="entry name" value="SRF-like"/>
    <property type="match status" value="1"/>
</dbReference>
<evidence type="ECO:0000313" key="9">
    <source>
        <dbReference type="Proteomes" id="UP001346149"/>
    </source>
</evidence>
<evidence type="ECO:0000256" key="2">
    <source>
        <dbReference type="ARBA" id="ARBA00023015"/>
    </source>
</evidence>
<dbReference type="InterPro" id="IPR036879">
    <property type="entry name" value="TF_MADSbox_sf"/>
</dbReference>
<dbReference type="Pfam" id="PF00319">
    <property type="entry name" value="SRF-TF"/>
    <property type="match status" value="1"/>
</dbReference>
<protein>
    <recommendedName>
        <fullName evidence="7">MADS-box domain-containing protein</fullName>
    </recommendedName>
</protein>
<dbReference type="FunFam" id="3.40.1810.10:FF:000006">
    <property type="entry name" value="Agamous-like MADS-box protein AGL62"/>
    <property type="match status" value="1"/>
</dbReference>
<accession>A0AAN7QM91</accession>
<organism evidence="8 9">
    <name type="scientific">Trapa natans</name>
    <name type="common">Water chestnut</name>
    <dbReference type="NCBI Taxonomy" id="22666"/>
    <lineage>
        <taxon>Eukaryota</taxon>
        <taxon>Viridiplantae</taxon>
        <taxon>Streptophyta</taxon>
        <taxon>Embryophyta</taxon>
        <taxon>Tracheophyta</taxon>
        <taxon>Spermatophyta</taxon>
        <taxon>Magnoliopsida</taxon>
        <taxon>eudicotyledons</taxon>
        <taxon>Gunneridae</taxon>
        <taxon>Pentapetalae</taxon>
        <taxon>rosids</taxon>
        <taxon>malvids</taxon>
        <taxon>Myrtales</taxon>
        <taxon>Lythraceae</taxon>
        <taxon>Trapa</taxon>
    </lineage>
</organism>
<dbReference type="GO" id="GO:0045944">
    <property type="term" value="P:positive regulation of transcription by RNA polymerase II"/>
    <property type="evidence" value="ECO:0007669"/>
    <property type="project" value="InterPro"/>
</dbReference>
<evidence type="ECO:0000313" key="8">
    <source>
        <dbReference type="EMBL" id="KAK4769325.1"/>
    </source>
</evidence>
<evidence type="ECO:0000256" key="5">
    <source>
        <dbReference type="ARBA" id="ARBA00023242"/>
    </source>
</evidence>
<dbReference type="PANTHER" id="PTHR11945">
    <property type="entry name" value="MADS BOX PROTEIN"/>
    <property type="match status" value="1"/>
</dbReference>
<evidence type="ECO:0000259" key="7">
    <source>
        <dbReference type="PROSITE" id="PS50066"/>
    </source>
</evidence>
<dbReference type="SMART" id="SM00432">
    <property type="entry name" value="MADS"/>
    <property type="match status" value="1"/>
</dbReference>
<dbReference type="GO" id="GO:0046983">
    <property type="term" value="F:protein dimerization activity"/>
    <property type="evidence" value="ECO:0007669"/>
    <property type="project" value="InterPro"/>
</dbReference>
<keyword evidence="2" id="KW-0805">Transcription regulation</keyword>
<evidence type="ECO:0000256" key="4">
    <source>
        <dbReference type="ARBA" id="ARBA00023163"/>
    </source>
</evidence>
<dbReference type="EMBL" id="JAXQNO010000021">
    <property type="protein sequence ID" value="KAK4769325.1"/>
    <property type="molecule type" value="Genomic_DNA"/>
</dbReference>
<dbReference type="InterPro" id="IPR033896">
    <property type="entry name" value="MEF2-like_N"/>
</dbReference>
<keyword evidence="9" id="KW-1185">Reference proteome</keyword>
<name>A0AAN7QM91_TRANT</name>
<evidence type="ECO:0000256" key="6">
    <source>
        <dbReference type="SAM" id="Coils"/>
    </source>
</evidence>
<feature type="coiled-coil region" evidence="6">
    <location>
        <begin position="132"/>
        <end position="200"/>
    </location>
</feature>
<proteinExistence type="predicted"/>
<dbReference type="AlphaFoldDB" id="A0AAN7QM91"/>
<dbReference type="InterPro" id="IPR002100">
    <property type="entry name" value="TF_MADSbox"/>
</dbReference>
<dbReference type="PANTHER" id="PTHR11945:SF776">
    <property type="entry name" value="AGAMOUS-LIKE 50-RELATED"/>
    <property type="match status" value="1"/>
</dbReference>
<dbReference type="PROSITE" id="PS50066">
    <property type="entry name" value="MADS_BOX_2"/>
    <property type="match status" value="1"/>
</dbReference>
<dbReference type="Proteomes" id="UP001346149">
    <property type="component" value="Unassembled WGS sequence"/>
</dbReference>
<keyword evidence="4" id="KW-0804">Transcription</keyword>
<keyword evidence="5" id="KW-0539">Nucleus</keyword>
<dbReference type="GO" id="GO:0005634">
    <property type="term" value="C:nucleus"/>
    <property type="evidence" value="ECO:0007669"/>
    <property type="project" value="UniProtKB-SubCell"/>
</dbReference>
<evidence type="ECO:0000256" key="1">
    <source>
        <dbReference type="ARBA" id="ARBA00004123"/>
    </source>
</evidence>
<gene>
    <name evidence="8" type="ORF">SAY86_027475</name>
</gene>
<reference evidence="8 9" key="1">
    <citation type="journal article" date="2023" name="Hortic Res">
        <title>Pangenome of water caltrop reveals structural variations and asymmetric subgenome divergence after allopolyploidization.</title>
        <authorList>
            <person name="Zhang X."/>
            <person name="Chen Y."/>
            <person name="Wang L."/>
            <person name="Yuan Y."/>
            <person name="Fang M."/>
            <person name="Shi L."/>
            <person name="Lu R."/>
            <person name="Comes H.P."/>
            <person name="Ma Y."/>
            <person name="Chen Y."/>
            <person name="Huang G."/>
            <person name="Zhou Y."/>
            <person name="Zheng Z."/>
            <person name="Qiu Y."/>
        </authorList>
    </citation>
    <scope>NUCLEOTIDE SEQUENCE [LARGE SCALE GENOMIC DNA]</scope>
    <source>
        <strain evidence="8">F231</strain>
    </source>
</reference>
<dbReference type="Gene3D" id="3.40.1810.10">
    <property type="entry name" value="Transcription factor, MADS-box"/>
    <property type="match status" value="1"/>
</dbReference>